<dbReference type="PANTHER" id="PTHR11113:SF14">
    <property type="entry name" value="N-ACETYLGLUCOSAMINE-6-PHOSPHATE DEACETYLASE"/>
    <property type="match status" value="1"/>
</dbReference>
<keyword evidence="8" id="KW-1185">Reference proteome</keyword>
<dbReference type="InterPro" id="IPR003764">
    <property type="entry name" value="GlcNAc_6-P_deAcase"/>
</dbReference>
<dbReference type="Pfam" id="PF01979">
    <property type="entry name" value="Amidohydro_1"/>
    <property type="match status" value="1"/>
</dbReference>
<name>A0ABW0T752_9HYPH</name>
<evidence type="ECO:0000256" key="3">
    <source>
        <dbReference type="ARBA" id="ARBA00022801"/>
    </source>
</evidence>
<dbReference type="InterPro" id="IPR011059">
    <property type="entry name" value="Metal-dep_hydrolase_composite"/>
</dbReference>
<dbReference type="EMBL" id="JBHSNB010000002">
    <property type="protein sequence ID" value="MFC5585139.1"/>
    <property type="molecule type" value="Genomic_DNA"/>
</dbReference>
<evidence type="ECO:0000259" key="6">
    <source>
        <dbReference type="Pfam" id="PF01979"/>
    </source>
</evidence>
<dbReference type="PANTHER" id="PTHR11113">
    <property type="entry name" value="N-ACETYLGLUCOSAMINE-6-PHOSPHATE DEACETYLASE"/>
    <property type="match status" value="1"/>
</dbReference>
<evidence type="ECO:0000313" key="8">
    <source>
        <dbReference type="Proteomes" id="UP001596107"/>
    </source>
</evidence>
<protein>
    <submittedName>
        <fullName evidence="7">N-acetylglucosamine-6-phosphate deacetylase</fullName>
        <ecNumber evidence="7">3.5.1.25</ecNumber>
    </submittedName>
</protein>
<keyword evidence="4 5" id="KW-0119">Carbohydrate metabolism</keyword>
<evidence type="ECO:0000256" key="4">
    <source>
        <dbReference type="ARBA" id="ARBA00023277"/>
    </source>
</evidence>
<dbReference type="InterPro" id="IPR006680">
    <property type="entry name" value="Amidohydro-rel"/>
</dbReference>
<dbReference type="InterPro" id="IPR032466">
    <property type="entry name" value="Metal_Hydrolase"/>
</dbReference>
<dbReference type="Gene3D" id="2.30.40.10">
    <property type="entry name" value="Urease, subunit C, domain 1"/>
    <property type="match status" value="1"/>
</dbReference>
<feature type="domain" description="Amidohydrolase-related" evidence="6">
    <location>
        <begin position="52"/>
        <end position="382"/>
    </location>
</feature>
<evidence type="ECO:0000256" key="5">
    <source>
        <dbReference type="PIRNR" id="PIRNR038994"/>
    </source>
</evidence>
<gene>
    <name evidence="7" type="primary">nagA</name>
    <name evidence="7" type="ORF">ACFPOD_08450</name>
</gene>
<dbReference type="EC" id="3.5.1.25" evidence="7"/>
<comment type="caution">
    <text evidence="7">The sequence shown here is derived from an EMBL/GenBank/DDBJ whole genome shotgun (WGS) entry which is preliminary data.</text>
</comment>
<evidence type="ECO:0000256" key="2">
    <source>
        <dbReference type="ARBA" id="ARBA00022723"/>
    </source>
</evidence>
<keyword evidence="3 5" id="KW-0378">Hydrolase</keyword>
<dbReference type="Gene3D" id="3.20.20.140">
    <property type="entry name" value="Metal-dependent hydrolases"/>
    <property type="match status" value="1"/>
</dbReference>
<dbReference type="CDD" id="cd00854">
    <property type="entry name" value="NagA"/>
    <property type="match status" value="1"/>
</dbReference>
<dbReference type="SUPFAM" id="SSF51556">
    <property type="entry name" value="Metallo-dependent hydrolases"/>
    <property type="match status" value="1"/>
</dbReference>
<comment type="similarity">
    <text evidence="1 5">Belongs to the metallo-dependent hydrolases superfamily. NagA family.</text>
</comment>
<proteinExistence type="inferred from homology"/>
<evidence type="ECO:0000256" key="1">
    <source>
        <dbReference type="ARBA" id="ARBA00010716"/>
    </source>
</evidence>
<dbReference type="NCBIfam" id="TIGR00221">
    <property type="entry name" value="nagA"/>
    <property type="match status" value="1"/>
</dbReference>
<organism evidence="7 8">
    <name type="scientific">Nitratireductor kimnyeongensis</name>
    <dbReference type="NCBI Taxonomy" id="430679"/>
    <lineage>
        <taxon>Bacteria</taxon>
        <taxon>Pseudomonadati</taxon>
        <taxon>Pseudomonadota</taxon>
        <taxon>Alphaproteobacteria</taxon>
        <taxon>Hyphomicrobiales</taxon>
        <taxon>Phyllobacteriaceae</taxon>
        <taxon>Nitratireductor</taxon>
    </lineage>
</organism>
<reference evidence="8" key="1">
    <citation type="journal article" date="2019" name="Int. J. Syst. Evol. Microbiol.">
        <title>The Global Catalogue of Microorganisms (GCM) 10K type strain sequencing project: providing services to taxonomists for standard genome sequencing and annotation.</title>
        <authorList>
            <consortium name="The Broad Institute Genomics Platform"/>
            <consortium name="The Broad Institute Genome Sequencing Center for Infectious Disease"/>
            <person name="Wu L."/>
            <person name="Ma J."/>
        </authorList>
    </citation>
    <scope>NUCLEOTIDE SEQUENCE [LARGE SCALE GENOMIC DNA]</scope>
    <source>
        <strain evidence="8">JCM 3366</strain>
    </source>
</reference>
<accession>A0ABW0T752</accession>
<sequence length="386" mass="40449">MSSFALAGARIFDGETWFDDHALIVDNGRVSAVEARENVLRELPVREAGGAMIVPGFIDLQVNGGGGVMFDGDCGVEGLSTICRAHARFGTTGLLPTLITDTRDSTTVSIAAGLEAARTGMPGFLGLHLEGPHLSIERKGAHDPALIRPMEERDLAALIEARKGLPSLIVTLAPENVTVDQVRTLVDGGVKVSLGHTNTTCKTALAYAEAGASLVTHLFNAMSPLAHREPGVVGAALQSGQLWVGIIADGIHVDPVAIGVALRAKNGPARLFAVTDAMSTIGTDMTSFTLNGRTIMRENGRLTLADGTLAGADIDMISTVVYLHRTVGLSLEEALRMVSVYPAQAIGLDHSKGRLAVGKDADFVILDDDLGVVSTWIGGEAVYSLL</sequence>
<keyword evidence="2" id="KW-0479">Metal-binding</keyword>
<dbReference type="RefSeq" id="WP_223021519.1">
    <property type="nucleotide sequence ID" value="NZ_CP078143.1"/>
</dbReference>
<evidence type="ECO:0000313" key="7">
    <source>
        <dbReference type="EMBL" id="MFC5585139.1"/>
    </source>
</evidence>
<dbReference type="Proteomes" id="UP001596107">
    <property type="component" value="Unassembled WGS sequence"/>
</dbReference>
<dbReference type="GO" id="GO:0008448">
    <property type="term" value="F:N-acetylglucosamine-6-phosphate deacetylase activity"/>
    <property type="evidence" value="ECO:0007669"/>
    <property type="project" value="UniProtKB-EC"/>
</dbReference>
<dbReference type="SUPFAM" id="SSF51338">
    <property type="entry name" value="Composite domain of metallo-dependent hydrolases"/>
    <property type="match status" value="1"/>
</dbReference>
<dbReference type="PIRSF" id="PIRSF038994">
    <property type="entry name" value="NagA"/>
    <property type="match status" value="1"/>
</dbReference>